<evidence type="ECO:0000256" key="1">
    <source>
        <dbReference type="ARBA" id="ARBA00022741"/>
    </source>
</evidence>
<gene>
    <name evidence="4" type="ORF">Cabys_2460</name>
    <name evidence="5" type="ORF">Calab_3521</name>
</gene>
<evidence type="ECO:0000313" key="5">
    <source>
        <dbReference type="EMBL" id="EHO43120.1"/>
    </source>
</evidence>
<dbReference type="InterPro" id="IPR027417">
    <property type="entry name" value="P-loop_NTPase"/>
</dbReference>
<dbReference type="InterPro" id="IPR003593">
    <property type="entry name" value="AAA+_ATPase"/>
</dbReference>
<reference evidence="4 7" key="2">
    <citation type="submission" date="2016-11" db="EMBL/GenBank/DDBJ databases">
        <title>Genomic analysis of Caldithrix abyssi and proposal of a novel bacterial phylum Caldithrichaeota.</title>
        <authorList>
            <person name="Kublanov I."/>
            <person name="Sigalova O."/>
            <person name="Gavrilov S."/>
            <person name="Lebedinsky A."/>
            <person name="Ivanova N."/>
            <person name="Daum C."/>
            <person name="Reddy T."/>
            <person name="Klenk H.P."/>
            <person name="Goker M."/>
            <person name="Reva O."/>
            <person name="Miroshnichenko M."/>
            <person name="Kyprides N."/>
            <person name="Woyke T."/>
            <person name="Gelfand M."/>
        </authorList>
    </citation>
    <scope>NUCLEOTIDE SEQUENCE [LARGE SCALE GENOMIC DNA]</scope>
    <source>
        <strain evidence="4 7">LF13</strain>
    </source>
</reference>
<dbReference type="PANTHER" id="PTHR43158">
    <property type="entry name" value="SKFA PEPTIDE EXPORT ATP-BINDING PROTEIN SKFE"/>
    <property type="match status" value="1"/>
</dbReference>
<evidence type="ECO:0000313" key="6">
    <source>
        <dbReference type="Proteomes" id="UP000004671"/>
    </source>
</evidence>
<dbReference type="PANTHER" id="PTHR43158:SF10">
    <property type="entry name" value="ABC TRANSPORTER ATP-BINDING PROTEIN YTRB"/>
    <property type="match status" value="1"/>
</dbReference>
<dbReference type="SUPFAM" id="SSF52540">
    <property type="entry name" value="P-loop containing nucleoside triphosphate hydrolases"/>
    <property type="match status" value="1"/>
</dbReference>
<dbReference type="PROSITE" id="PS50893">
    <property type="entry name" value="ABC_TRANSPORTER_2"/>
    <property type="match status" value="1"/>
</dbReference>
<evidence type="ECO:0000313" key="4">
    <source>
        <dbReference type="EMBL" id="APF19209.1"/>
    </source>
</evidence>
<dbReference type="Proteomes" id="UP000183868">
    <property type="component" value="Chromosome"/>
</dbReference>
<dbReference type="Pfam" id="PF00005">
    <property type="entry name" value="ABC_tran"/>
    <property type="match status" value="1"/>
</dbReference>
<dbReference type="SMART" id="SM00382">
    <property type="entry name" value="AAA"/>
    <property type="match status" value="1"/>
</dbReference>
<feature type="domain" description="ABC transporter" evidence="3">
    <location>
        <begin position="5"/>
        <end position="231"/>
    </location>
</feature>
<proteinExistence type="predicted"/>
<dbReference type="PaxDb" id="880073-Calab_3521"/>
<reference evidence="5 6" key="1">
    <citation type="submission" date="2011-09" db="EMBL/GenBank/DDBJ databases">
        <title>The permanent draft genome of Caldithrix abyssi DSM 13497.</title>
        <authorList>
            <consortium name="US DOE Joint Genome Institute (JGI-PGF)"/>
            <person name="Lucas S."/>
            <person name="Han J."/>
            <person name="Lapidus A."/>
            <person name="Bruce D."/>
            <person name="Goodwin L."/>
            <person name="Pitluck S."/>
            <person name="Peters L."/>
            <person name="Kyrpides N."/>
            <person name="Mavromatis K."/>
            <person name="Ivanova N."/>
            <person name="Mikhailova N."/>
            <person name="Chertkov O."/>
            <person name="Detter J.C."/>
            <person name="Tapia R."/>
            <person name="Han C."/>
            <person name="Land M."/>
            <person name="Hauser L."/>
            <person name="Markowitz V."/>
            <person name="Cheng J.-F."/>
            <person name="Hugenholtz P."/>
            <person name="Woyke T."/>
            <person name="Wu D."/>
            <person name="Spring S."/>
            <person name="Brambilla E."/>
            <person name="Klenk H.-P."/>
            <person name="Eisen J.A."/>
        </authorList>
    </citation>
    <scope>NUCLEOTIDE SEQUENCE [LARGE SCALE GENOMIC DNA]</scope>
    <source>
        <strain evidence="5 6">DSM 13497</strain>
    </source>
</reference>
<evidence type="ECO:0000256" key="2">
    <source>
        <dbReference type="ARBA" id="ARBA00022840"/>
    </source>
</evidence>
<dbReference type="CDD" id="cd03230">
    <property type="entry name" value="ABC_DR_subfamily_A"/>
    <property type="match status" value="1"/>
</dbReference>
<dbReference type="EMBL" id="CM001402">
    <property type="protein sequence ID" value="EHO43120.1"/>
    <property type="molecule type" value="Genomic_DNA"/>
</dbReference>
<keyword evidence="6" id="KW-1185">Reference proteome</keyword>
<dbReference type="GO" id="GO:0005524">
    <property type="term" value="F:ATP binding"/>
    <property type="evidence" value="ECO:0007669"/>
    <property type="project" value="UniProtKB-KW"/>
</dbReference>
<dbReference type="Gene3D" id="3.40.50.300">
    <property type="entry name" value="P-loop containing nucleotide triphosphate hydrolases"/>
    <property type="match status" value="1"/>
</dbReference>
<dbReference type="Proteomes" id="UP000004671">
    <property type="component" value="Chromosome"/>
</dbReference>
<dbReference type="STRING" id="880073.Cabys_2460"/>
<keyword evidence="2 4" id="KW-0067">ATP-binding</keyword>
<dbReference type="eggNOG" id="COG1131">
    <property type="taxonomic scope" value="Bacteria"/>
</dbReference>
<dbReference type="OrthoDB" id="9785229at2"/>
<dbReference type="GO" id="GO:0016887">
    <property type="term" value="F:ATP hydrolysis activity"/>
    <property type="evidence" value="ECO:0007669"/>
    <property type="project" value="InterPro"/>
</dbReference>
<dbReference type="KEGG" id="caby:Cabys_2460"/>
<name>H1XXJ6_CALAY</name>
<dbReference type="InterPro" id="IPR003439">
    <property type="entry name" value="ABC_transporter-like_ATP-bd"/>
</dbReference>
<dbReference type="HOGENOM" id="CLU_000604_1_2_0"/>
<dbReference type="RefSeq" id="WP_006930606.1">
    <property type="nucleotide sequence ID" value="NZ_CM001402.1"/>
</dbReference>
<evidence type="ECO:0000259" key="3">
    <source>
        <dbReference type="PROSITE" id="PS50893"/>
    </source>
</evidence>
<dbReference type="EMBL" id="CP018099">
    <property type="protein sequence ID" value="APF19209.1"/>
    <property type="molecule type" value="Genomic_DNA"/>
</dbReference>
<keyword evidence="1" id="KW-0547">Nucleotide-binding</keyword>
<accession>H1XXJ6</accession>
<sequence>MENVVECVNLTHYYGKRLIYENLNFVIKKGSIFGLLGKNGTGKTTTINILHGYLRPHSGHCYIFGEDSQHLSPQTKARMGFLMEGHIQYNFMTITQIEKFYSAFYPKWKKEAYYDLMEKLEVEPQQKLSTMSCGQRSQVALGLILAQDPDLMILDDYSMGLDAGYRRLFLDYLKEYAIGRGKTIFITSHIIQDLEGLVEDIVVLDYKGVLLTSTVKEFKANFKQFTFDLPEGHHVSLHKDDVIANFEIFKTRGIVYSFKTQDKVEEHLKKLNVPFKNIKQVPMTLEDAFIGLTGKY</sequence>
<evidence type="ECO:0000313" key="7">
    <source>
        <dbReference type="Proteomes" id="UP000183868"/>
    </source>
</evidence>
<dbReference type="InParanoid" id="H1XXJ6"/>
<protein>
    <submittedName>
        <fullName evidence="5">ABC transporter related protein</fullName>
    </submittedName>
    <submittedName>
        <fullName evidence="4">ABC-2 type transport system ATP-binding protein</fullName>
    </submittedName>
</protein>
<dbReference type="AlphaFoldDB" id="H1XXJ6"/>
<organism evidence="5 6">
    <name type="scientific">Caldithrix abyssi DSM 13497</name>
    <dbReference type="NCBI Taxonomy" id="880073"/>
    <lineage>
        <taxon>Bacteria</taxon>
        <taxon>Pseudomonadati</taxon>
        <taxon>Calditrichota</taxon>
        <taxon>Calditrichia</taxon>
        <taxon>Calditrichales</taxon>
        <taxon>Calditrichaceae</taxon>
        <taxon>Caldithrix</taxon>
    </lineage>
</organism>